<protein>
    <recommendedName>
        <fullName evidence="5">CCHC-type domain-containing protein</fullName>
    </recommendedName>
</protein>
<dbReference type="InParanoid" id="A0A0Q3ERG5"/>
<keyword evidence="4" id="KW-1185">Reference proteome</keyword>
<gene>
    <name evidence="2" type="ORF">BRADI_4g21912v3</name>
</gene>
<dbReference type="PANTHER" id="PTHR35046">
    <property type="entry name" value="ZINC KNUCKLE (CCHC-TYPE) FAMILY PROTEIN"/>
    <property type="match status" value="1"/>
</dbReference>
<dbReference type="InterPro" id="IPR036875">
    <property type="entry name" value="Znf_CCHC_sf"/>
</dbReference>
<dbReference type="SUPFAM" id="SSF57756">
    <property type="entry name" value="Retrovirus zinc finger-like domains"/>
    <property type="match status" value="1"/>
</dbReference>
<proteinExistence type="predicted"/>
<dbReference type="GO" id="GO:0008270">
    <property type="term" value="F:zinc ion binding"/>
    <property type="evidence" value="ECO:0007669"/>
    <property type="project" value="InterPro"/>
</dbReference>
<evidence type="ECO:0000313" key="3">
    <source>
        <dbReference type="EnsemblPlants" id="KQJ88884"/>
    </source>
</evidence>
<reference evidence="2" key="2">
    <citation type="submission" date="2017-06" db="EMBL/GenBank/DDBJ databases">
        <title>WGS assembly of Brachypodium distachyon.</title>
        <authorList>
            <consortium name="The International Brachypodium Initiative"/>
            <person name="Lucas S."/>
            <person name="Harmon-Smith M."/>
            <person name="Lail K."/>
            <person name="Tice H."/>
            <person name="Grimwood J."/>
            <person name="Bruce D."/>
            <person name="Barry K."/>
            <person name="Shu S."/>
            <person name="Lindquist E."/>
            <person name="Wang M."/>
            <person name="Pitluck S."/>
            <person name="Vogel J.P."/>
            <person name="Garvin D.F."/>
            <person name="Mockler T.C."/>
            <person name="Schmutz J."/>
            <person name="Rokhsar D."/>
            <person name="Bevan M.W."/>
        </authorList>
    </citation>
    <scope>NUCLEOTIDE SEQUENCE</scope>
    <source>
        <strain evidence="2">Bd21</strain>
    </source>
</reference>
<dbReference type="Gramene" id="KQJ88884">
    <property type="protein sequence ID" value="KQJ88884"/>
    <property type="gene ID" value="BRADI_4g21912v3"/>
</dbReference>
<dbReference type="Proteomes" id="UP000008810">
    <property type="component" value="Chromosome 4"/>
</dbReference>
<evidence type="ECO:0000313" key="4">
    <source>
        <dbReference type="Proteomes" id="UP000008810"/>
    </source>
</evidence>
<accession>A0A0Q3ERG5</accession>
<name>A0A0Q3ERG5_BRADI</name>
<reference evidence="3" key="3">
    <citation type="submission" date="2018-08" db="UniProtKB">
        <authorList>
            <consortium name="EnsemblPlants"/>
        </authorList>
    </citation>
    <scope>IDENTIFICATION</scope>
    <source>
        <strain evidence="3">cv. Bd21</strain>
    </source>
</reference>
<dbReference type="AlphaFoldDB" id="A0A0Q3ERG5"/>
<feature type="region of interest" description="Disordered" evidence="1">
    <location>
        <begin position="126"/>
        <end position="146"/>
    </location>
</feature>
<feature type="region of interest" description="Disordered" evidence="1">
    <location>
        <begin position="39"/>
        <end position="89"/>
    </location>
</feature>
<evidence type="ECO:0000256" key="1">
    <source>
        <dbReference type="SAM" id="MobiDB-lite"/>
    </source>
</evidence>
<dbReference type="GO" id="GO:0003676">
    <property type="term" value="F:nucleic acid binding"/>
    <property type="evidence" value="ECO:0007669"/>
    <property type="project" value="InterPro"/>
</dbReference>
<feature type="compositionally biased region" description="Polar residues" evidence="1">
    <location>
        <begin position="45"/>
        <end position="74"/>
    </location>
</feature>
<sequence>MSRFFNGLNIEVQDRVEMVSYYDIQDLLHQAEHVKQQFKRRQDVSPANSWRCSQTEAADSSAKPTPSSRSNHVSYSEAPKSGVSKAASSTQSTSNIECFTCAGRGYMRRDCPNTKLVMLTQDGYVSASDDDKGDVPSSVESEDHDNFDVYPEDAAPNCTNLMVQRVPEDRIEERERTEGEREGEARAGAPPLAVALLCSAAPHAAAELLHRAL</sequence>
<dbReference type="EnsemblPlants" id="KQJ88884">
    <property type="protein sequence ID" value="KQJ88884"/>
    <property type="gene ID" value="BRADI_4g21912v3"/>
</dbReference>
<reference evidence="2 3" key="1">
    <citation type="journal article" date="2010" name="Nature">
        <title>Genome sequencing and analysis of the model grass Brachypodium distachyon.</title>
        <authorList>
            <consortium name="International Brachypodium Initiative"/>
        </authorList>
    </citation>
    <scope>NUCLEOTIDE SEQUENCE [LARGE SCALE GENOMIC DNA]</scope>
    <source>
        <strain evidence="2 3">Bd21</strain>
    </source>
</reference>
<dbReference type="OrthoDB" id="1731207at2759"/>
<dbReference type="EMBL" id="CM000883">
    <property type="protein sequence ID" value="KQJ88884.1"/>
    <property type="molecule type" value="Genomic_DNA"/>
</dbReference>
<organism evidence="2">
    <name type="scientific">Brachypodium distachyon</name>
    <name type="common">Purple false brome</name>
    <name type="synonym">Trachynia distachya</name>
    <dbReference type="NCBI Taxonomy" id="15368"/>
    <lineage>
        <taxon>Eukaryota</taxon>
        <taxon>Viridiplantae</taxon>
        <taxon>Streptophyta</taxon>
        <taxon>Embryophyta</taxon>
        <taxon>Tracheophyta</taxon>
        <taxon>Spermatophyta</taxon>
        <taxon>Magnoliopsida</taxon>
        <taxon>Liliopsida</taxon>
        <taxon>Poales</taxon>
        <taxon>Poaceae</taxon>
        <taxon>BOP clade</taxon>
        <taxon>Pooideae</taxon>
        <taxon>Stipodae</taxon>
        <taxon>Brachypodieae</taxon>
        <taxon>Brachypodium</taxon>
    </lineage>
</organism>
<dbReference type="PANTHER" id="PTHR35046:SF24">
    <property type="entry name" value="RETROTRANSPOSON GAG DOMAIN-CONTAINING PROTEIN"/>
    <property type="match status" value="1"/>
</dbReference>
<evidence type="ECO:0000313" key="2">
    <source>
        <dbReference type="EMBL" id="KQJ88884.1"/>
    </source>
</evidence>
<evidence type="ECO:0008006" key="5">
    <source>
        <dbReference type="Google" id="ProtNLM"/>
    </source>
</evidence>